<dbReference type="Gene3D" id="1.25.40.20">
    <property type="entry name" value="Ankyrin repeat-containing domain"/>
    <property type="match status" value="1"/>
</dbReference>
<evidence type="ECO:0000256" key="1">
    <source>
        <dbReference type="SAM" id="MobiDB-lite"/>
    </source>
</evidence>
<feature type="region of interest" description="Disordered" evidence="1">
    <location>
        <begin position="1787"/>
        <end position="1855"/>
    </location>
</feature>
<reference evidence="3 4" key="1">
    <citation type="submission" date="2022-05" db="EMBL/GenBank/DDBJ databases">
        <authorList>
            <consortium name="Genoscope - CEA"/>
            <person name="William W."/>
        </authorList>
    </citation>
    <scope>NUCLEOTIDE SEQUENCE [LARGE SCALE GENOMIC DNA]</scope>
</reference>
<dbReference type="Pfam" id="PF20692">
    <property type="entry name" value="cpSF2-GREB1"/>
    <property type="match status" value="3"/>
</dbReference>
<organism evidence="3 4">
    <name type="scientific">Porites lobata</name>
    <dbReference type="NCBI Taxonomy" id="104759"/>
    <lineage>
        <taxon>Eukaryota</taxon>
        <taxon>Metazoa</taxon>
        <taxon>Cnidaria</taxon>
        <taxon>Anthozoa</taxon>
        <taxon>Hexacorallia</taxon>
        <taxon>Scleractinia</taxon>
        <taxon>Fungiina</taxon>
        <taxon>Poritidae</taxon>
        <taxon>Porites</taxon>
    </lineage>
</organism>
<keyword evidence="4" id="KW-1185">Reference proteome</keyword>
<name>A0ABN8QXX1_9CNID</name>
<gene>
    <name evidence="3" type="ORF">PLOB_00010877</name>
</gene>
<feature type="compositionally biased region" description="Polar residues" evidence="1">
    <location>
        <begin position="1814"/>
        <end position="1824"/>
    </location>
</feature>
<dbReference type="PANTHER" id="PTHR15720">
    <property type="entry name" value="GREB1-RELATED"/>
    <property type="match status" value="1"/>
</dbReference>
<feature type="compositionally biased region" description="Acidic residues" evidence="1">
    <location>
        <begin position="148"/>
        <end position="169"/>
    </location>
</feature>
<dbReference type="Proteomes" id="UP001159405">
    <property type="component" value="Unassembled WGS sequence"/>
</dbReference>
<evidence type="ECO:0000259" key="2">
    <source>
        <dbReference type="Pfam" id="PF20692"/>
    </source>
</evidence>
<sequence>MSDHDTFPFVVNYYTSGETKCTFQLRNVDDDENYSLFLDLLSEIVDAFITRKTKKFCKFLNPSPDLKKDLQDLNRKRKGWLFEIDDDALLQKLRDKITSSVKELISPYPAHGKIASLDVTVHDDFDPSGELQKVIETNAAEFSYAESEAGEDTSIEEEKDDYVVDENPPDEGKEIDDATLSNPEKPCYFPTQIEMAAILKQRIEAIMEYYHGIAKLSEAFDDIDFTVYTARYRMLSDQTEQRICHPDAGVLSVEELTSHKGGNGKKRMFMYGHGEDADMHFEHLKKEVQEKPKTLFIIIADECHWGITKDKDQKSSAHNLFINKWCEESPRNVVVVQISATPFNLLTQDSRIPEVRCLVLHDKFTTTRKTYKAGDLFVEESEPEIEDRIKETAKEVELHVVHWSEVEVKNFERGMRMKLKSTLSEKGLRSLDRHVLRDAKLNESPEEGDSLSAYLQVFPDGNLQVTPEETDATVFEVQGSHGIVTIKAVVSEEKVLTITKDESGSLKAMDHPSQPTKFRVRLDYGVGVVAFVCSDRLDLYLTVNELGHVQLQPAKVERKCGVAITKSRNDLGEVSFEFYMIKCGPKEVDMVGRQYVSLNYYLSTMNSKEQKIREDKYFQEIVKKARVQKKVQKSDSSSFTTDAMLCAEYCYYVLHMSTYDSDDNVRQVLSTDMHESPSAQFCKTFESFVRNLKEDTRCIDPEVFEWVQKELCEKVKDDFKKDFVALQNSKSFNDDGIEFKKRREELVNSYVACLMHLTPRELRNLQETYAIVKDIEEDLKENYCKKLVKIWNSLVQESETNRLVKSLIKSGKQGSGKMKIVRAKSRKTANQFFHTLIQARKLVSQDHCFEVIRDYGGFNLKRLMTSSSTFFQKLQPRKCQFQFECPCSDLKLPPGRPKCGNCQHVHKSITQYEDLQNLACVLILVDKGRMGDTFPESFDCLDLRLSYDEGSPIILSTVIQELGRMCRYAKLSADGSFVQNVPYALVGAQLFKRLKMSLDTSPAVNAISCTRADSYMKNSKSKRKDFTSLRWLDYEADKESYDYQNKYKENNKHCNRILLQAEPQIGKTGTYLCLIKQLRQDILGKKNVSSTMSASFEEGKFYLIKEINDPVAQPLMGEKNEAENWNFPYWKTIQESPSLLQKSVGPGKYSIGGLSYAHDMDQSPFILMKREGSSQLAKSVYDHQVDNCPNSTLRAWHWHHFENCAECGRFLEGKEPVIETVMVNMDGMLVTIKCSVPASRRPYNCLLEKLMNSTSAGADDPRKCLLNYHHALQNENKEKTFFQVAVVRREKFQDYVSTWGKMLLIFQLPDQLPMEGEDEDVGPSEGGIGYARRFIQKMAFALKLEYVFVIDDNVALMSEAQLSPGEPATCNDAVVRNDKGVMRMQPCSFWKPLNYLQRIVRGKDEPPDVRKQYEPHPLTEEFDRQDFPLYRYTGPAKLFGDKQHESYGVLGLLRSVPITVKPFAKTQVYAAVLLNVKSTVEKRVLYRPWPCWEDLRFNDDCDKEGLWVVKCNRFLFHKVQYNDWINSLVLPGIFQWTEDTKVEKRPPESTLPIKLEEGIILEHLRGLVNGEGHEKCFDGEIGYSDTQDSDSDISPMQLLEQLKINKHANSALAMPVPVLILAYSVLEQEIEDLLKLEKLYCLAEEKIVFIVSAQEAEDELKNNMTLDCVDRGILKTKLMRKRKAKFDIFSAADPSRHLLRWIVIEASFRGEDISLSDATDTPQGIIGVCKKSVSKRSVEVIVDGAKETSPQTARLSEKEVGEDMVVDPNTFANQLESEQHTVVSFLPSAPGSGKRVTDHSTIPVTSKKKKIETGTCNSTSTDTVSPKMAATLGESSETEQKEAPPAVQLGQSSTREAARGAEAGIVKSELQEEVVSSTRTLSIAVERKAPKGASQQDVENDVPPAKHPAYMRGTSEVTRLIVELWREKMRIKGNEDIDPQKVKDNLNNFGTEDLERLDDEGFSALTKACSLPSMSPRIVSYLLNKKMVDVNSQLPDWFRTGDREAANLIPLMSALSMALLRGNVKCVSTFMQRKSVIKFESKDKKGNTALHYCLSTREAFEKLWPNYEKMNWHDMKNDEGRNPCDDAKEKYEKSSPTIVTKRKKVTTNKTREALEFAINKMDPEWLKNRYLCAKGRNNSQHCWVNNVGRCCVRVGDGMQTDATTPNNLRTCSTRRKDTTHETFLNTLILSWRVRGPNNVGRAVQTDPTLLRYASTITEQKKCWELFAQKFNPFQTS</sequence>
<feature type="domain" description="GREB1-like circularly permuted SF2 helicase" evidence="2">
    <location>
        <begin position="911"/>
        <end position="974"/>
    </location>
</feature>
<accession>A0ABN8QXX1</accession>
<dbReference type="InterPro" id="IPR048657">
    <property type="entry name" value="GREB1-like_cpSF2"/>
</dbReference>
<feature type="region of interest" description="Disordered" evidence="1">
    <location>
        <begin position="1888"/>
        <end position="1909"/>
    </location>
</feature>
<comment type="caution">
    <text evidence="3">The sequence shown here is derived from an EMBL/GenBank/DDBJ whole genome shotgun (WGS) entry which is preliminary data.</text>
</comment>
<protein>
    <recommendedName>
        <fullName evidence="2">GREB1-like circularly permuted SF2 helicase domain-containing protein</fullName>
    </recommendedName>
</protein>
<dbReference type="SUPFAM" id="SSF48403">
    <property type="entry name" value="Ankyrin repeat"/>
    <property type="match status" value="1"/>
</dbReference>
<dbReference type="EMBL" id="CALNXK010000157">
    <property type="protein sequence ID" value="CAH3170670.1"/>
    <property type="molecule type" value="Genomic_DNA"/>
</dbReference>
<evidence type="ECO:0000313" key="4">
    <source>
        <dbReference type="Proteomes" id="UP001159405"/>
    </source>
</evidence>
<dbReference type="InterPro" id="IPR028422">
    <property type="entry name" value="GREB1"/>
</dbReference>
<feature type="domain" description="GREB1-like circularly permuted SF2 helicase" evidence="2">
    <location>
        <begin position="186"/>
        <end position="908"/>
    </location>
</feature>
<evidence type="ECO:0000313" key="3">
    <source>
        <dbReference type="EMBL" id="CAH3170670.1"/>
    </source>
</evidence>
<feature type="domain" description="GREB1-like circularly permuted SF2 helicase" evidence="2">
    <location>
        <begin position="977"/>
        <end position="1090"/>
    </location>
</feature>
<feature type="non-terminal residue" evidence="3">
    <location>
        <position position="2236"/>
    </location>
</feature>
<dbReference type="InterPro" id="IPR036770">
    <property type="entry name" value="Ankyrin_rpt-contain_sf"/>
</dbReference>
<dbReference type="PANTHER" id="PTHR15720:SF14">
    <property type="entry name" value="GREB1-LIKE PROTEIN"/>
    <property type="match status" value="1"/>
</dbReference>
<proteinExistence type="predicted"/>
<feature type="region of interest" description="Disordered" evidence="1">
    <location>
        <begin position="144"/>
        <end position="183"/>
    </location>
</feature>